<accession>A0A8H8D9M9</accession>
<evidence type="ECO:0000313" key="2">
    <source>
        <dbReference type="Proteomes" id="UP000670092"/>
    </source>
</evidence>
<gene>
    <name evidence="1" type="ORF">I7I52_03180</name>
</gene>
<comment type="caution">
    <text evidence="1">The sequence shown here is derived from an EMBL/GenBank/DDBJ whole genome shotgun (WGS) entry which is preliminary data.</text>
</comment>
<protein>
    <submittedName>
        <fullName evidence="1">Uncharacterized protein</fullName>
    </submittedName>
</protein>
<sequence>MREVVIFLPESPPFAFCSNVNLHGTFHVQILLSLDNSPNGESRTSLLFKRIQWIFILVFFAHKLLTSATSTPGPNELVQRLELFVIEEFVFYPKPWICPF</sequence>
<dbReference type="EMBL" id="JAEVHI010000001">
    <property type="protein sequence ID" value="KAG5304743.1"/>
    <property type="molecule type" value="Genomic_DNA"/>
</dbReference>
<evidence type="ECO:0000313" key="1">
    <source>
        <dbReference type="EMBL" id="KAG5304743.1"/>
    </source>
</evidence>
<organism evidence="1 2">
    <name type="scientific">Ajellomyces capsulatus</name>
    <name type="common">Darling's disease fungus</name>
    <name type="synonym">Histoplasma capsulatum</name>
    <dbReference type="NCBI Taxonomy" id="5037"/>
    <lineage>
        <taxon>Eukaryota</taxon>
        <taxon>Fungi</taxon>
        <taxon>Dikarya</taxon>
        <taxon>Ascomycota</taxon>
        <taxon>Pezizomycotina</taxon>
        <taxon>Eurotiomycetes</taxon>
        <taxon>Eurotiomycetidae</taxon>
        <taxon>Onygenales</taxon>
        <taxon>Ajellomycetaceae</taxon>
        <taxon>Histoplasma</taxon>
    </lineage>
</organism>
<dbReference type="VEuPathDB" id="FungiDB:I7I52_03180"/>
<proteinExistence type="predicted"/>
<dbReference type="AlphaFoldDB" id="A0A8H8D9M9"/>
<reference evidence="1 2" key="1">
    <citation type="submission" date="2021-01" db="EMBL/GenBank/DDBJ databases">
        <title>Chromosome-level genome assembly of a human fungal pathogen reveals clustering of transcriptionally co-regulated genes.</title>
        <authorList>
            <person name="Voorhies M."/>
            <person name="Cohen S."/>
            <person name="Shea T.P."/>
            <person name="Petrus S."/>
            <person name="Munoz J.F."/>
            <person name="Poplawski S."/>
            <person name="Goldman W.E."/>
            <person name="Michael T."/>
            <person name="Cuomo C.A."/>
            <person name="Sil A."/>
            <person name="Beyhan S."/>
        </authorList>
    </citation>
    <scope>NUCLEOTIDE SEQUENCE [LARGE SCALE GENOMIC DNA]</scope>
    <source>
        <strain evidence="1 2">G184AR</strain>
    </source>
</reference>
<name>A0A8H8D9M9_AJECA</name>
<dbReference type="Proteomes" id="UP000670092">
    <property type="component" value="Unassembled WGS sequence"/>
</dbReference>